<dbReference type="InterPro" id="IPR001660">
    <property type="entry name" value="SAM"/>
</dbReference>
<dbReference type="EMBL" id="GBEZ01014982">
    <property type="protein sequence ID" value="JAC71138.1"/>
    <property type="molecule type" value="Transcribed_RNA"/>
</dbReference>
<reference evidence="3" key="1">
    <citation type="submission" date="2014-05" db="EMBL/GenBank/DDBJ databases">
        <title>The transcriptome of the halophilic microalga Tetraselmis sp. GSL018 isolated from the Great Salt Lake, Utah.</title>
        <authorList>
            <person name="Jinkerson R.E."/>
            <person name="D'Adamo S."/>
            <person name="Posewitz M.C."/>
        </authorList>
    </citation>
    <scope>NUCLEOTIDE SEQUENCE</scope>
    <source>
        <strain evidence="3">GSL018</strain>
    </source>
</reference>
<gene>
    <name evidence="3" type="ORF">TSPGSL018_2576</name>
</gene>
<evidence type="ECO:0000259" key="2">
    <source>
        <dbReference type="SMART" id="SM00454"/>
    </source>
</evidence>
<dbReference type="Pfam" id="PF00536">
    <property type="entry name" value="SAM_1"/>
    <property type="match status" value="1"/>
</dbReference>
<protein>
    <recommendedName>
        <fullName evidence="2">SAM domain-containing protein</fullName>
    </recommendedName>
</protein>
<proteinExistence type="predicted"/>
<dbReference type="AlphaFoldDB" id="A0A061RGR6"/>
<dbReference type="SMART" id="SM00454">
    <property type="entry name" value="SAM"/>
    <property type="match status" value="1"/>
</dbReference>
<organism evidence="3">
    <name type="scientific">Tetraselmis sp. GSL018</name>
    <dbReference type="NCBI Taxonomy" id="582737"/>
    <lineage>
        <taxon>Eukaryota</taxon>
        <taxon>Viridiplantae</taxon>
        <taxon>Chlorophyta</taxon>
        <taxon>core chlorophytes</taxon>
        <taxon>Chlorodendrophyceae</taxon>
        <taxon>Chlorodendrales</taxon>
        <taxon>Chlorodendraceae</taxon>
        <taxon>Tetraselmis</taxon>
    </lineage>
</organism>
<evidence type="ECO:0000313" key="3">
    <source>
        <dbReference type="EMBL" id="JAC71138.1"/>
    </source>
</evidence>
<feature type="domain" description="SAM" evidence="2">
    <location>
        <begin position="133"/>
        <end position="200"/>
    </location>
</feature>
<accession>A0A061RGR6</accession>
<dbReference type="SUPFAM" id="SSF47769">
    <property type="entry name" value="SAM/Pointed domain"/>
    <property type="match status" value="1"/>
</dbReference>
<dbReference type="InterPro" id="IPR013761">
    <property type="entry name" value="SAM/pointed_sf"/>
</dbReference>
<keyword evidence="1" id="KW-0472">Membrane</keyword>
<keyword evidence="1" id="KW-1133">Transmembrane helix</keyword>
<keyword evidence="1" id="KW-0812">Transmembrane</keyword>
<name>A0A061RGR6_9CHLO</name>
<evidence type="ECO:0000256" key="1">
    <source>
        <dbReference type="SAM" id="Phobius"/>
    </source>
</evidence>
<feature type="transmembrane region" description="Helical" evidence="1">
    <location>
        <begin position="203"/>
        <end position="228"/>
    </location>
</feature>
<dbReference type="Gene3D" id="1.10.150.50">
    <property type="entry name" value="Transcription Factor, Ets-1"/>
    <property type="match status" value="1"/>
</dbReference>
<feature type="transmembrane region" description="Helical" evidence="1">
    <location>
        <begin position="108"/>
        <end position="128"/>
    </location>
</feature>
<sequence length="266" mass="28814">MPTSVRTVPLRNPLEIELQALRSSKPSQDFFNQAASNIRAEMSNESTKFGEEACSRATSSLSACLAELPSASKETPCRKGAAEQFVRDLKAFLYGWQRWFQSCSLQDLANAATAFAGALVAAAFYLALQGLWVDPCPEQRLRRFLHKYRLRQYTKQLCAQGYELLEDLALATEEELEAAGVLLAPHRRRIAAHAGRALVQWSWAGTAALAAAAAAALALAAAAGLLAYSPGARARLKAAAGVALLVLWQQARLLVRIWQSVDVATG</sequence>